<dbReference type="InterPro" id="IPR017441">
    <property type="entry name" value="Protein_kinase_ATP_BS"/>
</dbReference>
<dbReference type="PROSITE" id="PS00107">
    <property type="entry name" value="PROTEIN_KINASE_ATP"/>
    <property type="match status" value="1"/>
</dbReference>
<dbReference type="Proteomes" id="UP000436088">
    <property type="component" value="Unassembled WGS sequence"/>
</dbReference>
<comment type="caution">
    <text evidence="13">The sequence shown here is derived from an EMBL/GenBank/DDBJ whole genome shotgun (WGS) entry which is preliminary data.</text>
</comment>
<organism evidence="13 14">
    <name type="scientific">Hibiscus syriacus</name>
    <name type="common">Rose of Sharon</name>
    <dbReference type="NCBI Taxonomy" id="106335"/>
    <lineage>
        <taxon>Eukaryota</taxon>
        <taxon>Viridiplantae</taxon>
        <taxon>Streptophyta</taxon>
        <taxon>Embryophyta</taxon>
        <taxon>Tracheophyta</taxon>
        <taxon>Spermatophyta</taxon>
        <taxon>Magnoliopsida</taxon>
        <taxon>eudicotyledons</taxon>
        <taxon>Gunneridae</taxon>
        <taxon>Pentapetalae</taxon>
        <taxon>rosids</taxon>
        <taxon>malvids</taxon>
        <taxon>Malvales</taxon>
        <taxon>Malvaceae</taxon>
        <taxon>Malvoideae</taxon>
        <taxon>Hibiscus</taxon>
    </lineage>
</organism>
<dbReference type="InterPro" id="IPR008271">
    <property type="entry name" value="Ser/Thr_kinase_AS"/>
</dbReference>
<dbReference type="GO" id="GO:0005524">
    <property type="term" value="F:ATP binding"/>
    <property type="evidence" value="ECO:0007669"/>
    <property type="project" value="UniProtKB-UniRule"/>
</dbReference>
<proteinExistence type="inferred from homology"/>
<evidence type="ECO:0000313" key="13">
    <source>
        <dbReference type="EMBL" id="KAE8691736.1"/>
    </source>
</evidence>
<evidence type="ECO:0000256" key="6">
    <source>
        <dbReference type="ARBA" id="ARBA00022777"/>
    </source>
</evidence>
<sequence length="1553" mass="169029">MESRMDHYEIMEQIGRGSFGAAILVYHKTEKKKYVLKKIRLARQTDRCRSSAHQEMALISRIQHPYVVQFKEAWVEKGCYVCIVTGYCEGGDMDELMKKSNGIYFPEEKLCKWFAQLLLAVEYLHSNFVLHRDIKCSNIFLTKDQDVRLGDFGLAKTLKADDLASSVVGTPNYMCPELLADIPYGFKSDIWSQGCCMYEMAARRPAFKAFDMAGLISKINRSSMGPLPSCYSPSLKAIIKSMLRKNPEHRPSASELLKHPYLQPYVDKYSPSFSCLSKNCCSDKHVTTGRGNRKNMAESQNSNSSCSDKDSLVSSHRNTDTRIPNSNNEATGTDSNSKEEEICPISFSGKVDETGRMKPSHVEQGSNVQSKQPKSIKGVVTALKEGKVRESGSPMRGGRTKAAGGLTQRNNLEASPKVLKFPAPIPGSKPNANTPAVASAKLRPDSAKRMPGSHHLKHQLPVIESSPKTKPSHEGIPPPATEKPVAEDCLPSKNRTSNVARRSSFTVKVKHAGSDVSNEASNRTKLGSSEVNQDCEAISHQLSNGYSKKASGVVKQDVEIALSGATMRLQTDSSTSVSSATSIQAFEVCDDATTTFIDLTEQTQEHRMITHIKSLESHPPCSSPALKSEMPEVLLRESYRYHHESVMFSTEESGPAQMHFSSVDEKVTLCAPLDHPDLISEENFVHKDETAVSRMISRDGDPLNRTCSRDDTPLSRTSSRDDASMSSSSTWDDAPISSPSSSNDASISRLSVRDGAPVSWLSIGENAPVSGPTAGEDSPFMSSSSTWDDASISRPSSSNDAPISRLSIRDNAPVSWLSIGENAPVSGPAAGEDSPSMSSSSTWDDASISRPSSSNDAPISRLCIRDNAPVSWLSIGENAPVSGPTAGEYSLTSKPSSSDDAPVTGEDCPTIRLDETVAGSPSSMHDVMLHSKFSLPASGDEKFNVIEPILSVAETMPCIAPSISSSPKNSQPDRGTNVRGSTIETPASTSCSPAFDDNAMHVTRHCRFSVGSEQPVMEKVEMDVQNVDVRKLINVVRDGLDIRNMTSPVTPTSSCSEAISSTPNVSDYLGAKEIDGRNSIPSSVKEMDTRYCISSSPELMNVMRDELDMRTMTSPVAIISSCSEALSSRPNVSDYSGVEELDVRNSIPSGVKEMDVRNSVSVSPKRVNVTRDELVMRNTTSPVTSASNFSGALSSTPNVSDFSGVKMDVMNTVPSGVKEMDIVNSISSSPEPMKVVRCELDMRNLTRPVTVISSFSEASSSTPNVLDYSGVKEVDNRNSVPSGIQQMDIVKYISSSPEPLNVARYELEMRNMTSPVTLASNCSEASSSTPNISDYSGLKEMDVRNPMPSVVKERNTGNTISSSSKPIDVVRDEFNMRTTTSPVTVATSCSEALSSTPNVSDNPGVKEADVRNSTSSSLKSEPPEPVKPNTTVTEEVKQARETLDVNSYRQRAEALEGLLELSAELLQQNRLQELSIVLKPFGKHMVSPRETAIWLSRMICRIRDSVTVKEGLAPLNRPFGLAFDVQRFDGVACMLLYWKCYLTPNLRGHTRVV</sequence>
<reference evidence="13" key="1">
    <citation type="submission" date="2019-09" db="EMBL/GenBank/DDBJ databases">
        <title>Draft genome information of white flower Hibiscus syriacus.</title>
        <authorList>
            <person name="Kim Y.-M."/>
        </authorList>
    </citation>
    <scope>NUCLEOTIDE SEQUENCE [LARGE SCALE GENOMIC DNA]</scope>
    <source>
        <strain evidence="13">YM2019G1</strain>
    </source>
</reference>
<dbReference type="Gene3D" id="1.10.510.10">
    <property type="entry name" value="Transferase(Phosphotransferase) domain 1"/>
    <property type="match status" value="1"/>
</dbReference>
<evidence type="ECO:0000256" key="8">
    <source>
        <dbReference type="ARBA" id="ARBA00047899"/>
    </source>
</evidence>
<dbReference type="GO" id="GO:0004674">
    <property type="term" value="F:protein serine/threonine kinase activity"/>
    <property type="evidence" value="ECO:0007669"/>
    <property type="project" value="UniProtKB-KW"/>
</dbReference>
<feature type="compositionally biased region" description="Polar residues" evidence="11">
    <location>
        <begin position="890"/>
        <end position="899"/>
    </location>
</feature>
<feature type="compositionally biased region" description="Basic and acidic residues" evidence="11">
    <location>
        <begin position="695"/>
        <end position="723"/>
    </location>
</feature>
<feature type="compositionally biased region" description="Low complexity" evidence="11">
    <location>
        <begin position="782"/>
        <end position="793"/>
    </location>
</feature>
<feature type="compositionally biased region" description="Low complexity" evidence="11">
    <location>
        <begin position="724"/>
        <end position="748"/>
    </location>
</feature>
<dbReference type="PROSITE" id="PS50011">
    <property type="entry name" value="PROTEIN_KINASE_DOM"/>
    <property type="match status" value="1"/>
</dbReference>
<keyword evidence="3" id="KW-0723">Serine/threonine-protein kinase</keyword>
<evidence type="ECO:0000256" key="10">
    <source>
        <dbReference type="PROSITE-ProRule" id="PRU10141"/>
    </source>
</evidence>
<evidence type="ECO:0000256" key="2">
    <source>
        <dbReference type="ARBA" id="ARBA00012513"/>
    </source>
</evidence>
<evidence type="ECO:0000256" key="11">
    <source>
        <dbReference type="SAM" id="MobiDB-lite"/>
    </source>
</evidence>
<feature type="compositionally biased region" description="Low complexity" evidence="11">
    <location>
        <begin position="833"/>
        <end position="849"/>
    </location>
</feature>
<feature type="region of interest" description="Disordered" evidence="11">
    <location>
        <begin position="1320"/>
        <end position="1340"/>
    </location>
</feature>
<comment type="catalytic activity">
    <reaction evidence="8">
        <text>L-threonyl-[protein] + ATP = O-phospho-L-threonyl-[protein] + ADP + H(+)</text>
        <dbReference type="Rhea" id="RHEA:46608"/>
        <dbReference type="Rhea" id="RHEA-COMP:11060"/>
        <dbReference type="Rhea" id="RHEA-COMP:11605"/>
        <dbReference type="ChEBI" id="CHEBI:15378"/>
        <dbReference type="ChEBI" id="CHEBI:30013"/>
        <dbReference type="ChEBI" id="CHEBI:30616"/>
        <dbReference type="ChEBI" id="CHEBI:61977"/>
        <dbReference type="ChEBI" id="CHEBI:456216"/>
        <dbReference type="EC" id="2.7.11.1"/>
    </reaction>
</comment>
<dbReference type="SMART" id="SM00220">
    <property type="entry name" value="S_TKc"/>
    <property type="match status" value="1"/>
</dbReference>
<dbReference type="InterPro" id="IPR050660">
    <property type="entry name" value="NEK_Ser/Thr_kinase"/>
</dbReference>
<feature type="binding site" evidence="10">
    <location>
        <position position="37"/>
    </location>
    <ligand>
        <name>ATP</name>
        <dbReference type="ChEBI" id="CHEBI:30616"/>
    </ligand>
</feature>
<feature type="region of interest" description="Disordered" evidence="11">
    <location>
        <begin position="763"/>
        <end position="805"/>
    </location>
</feature>
<feature type="compositionally biased region" description="Polar residues" evidence="11">
    <location>
        <begin position="1388"/>
        <end position="1401"/>
    </location>
</feature>
<protein>
    <recommendedName>
        <fullName evidence="2">non-specific serine/threonine protein kinase</fullName>
        <ecNumber evidence="2">2.7.11.1</ecNumber>
    </recommendedName>
</protein>
<feature type="region of interest" description="Disordered" evidence="11">
    <location>
        <begin position="1388"/>
        <end position="1431"/>
    </location>
</feature>
<dbReference type="GO" id="GO:0007017">
    <property type="term" value="P:microtubule-based process"/>
    <property type="evidence" value="ECO:0007669"/>
    <property type="project" value="TreeGrafter"/>
</dbReference>
<evidence type="ECO:0000313" key="14">
    <source>
        <dbReference type="Proteomes" id="UP000436088"/>
    </source>
</evidence>
<evidence type="ECO:0000256" key="7">
    <source>
        <dbReference type="ARBA" id="ARBA00022840"/>
    </source>
</evidence>
<name>A0A6A2ZJJ3_HIBSY</name>
<dbReference type="EC" id="2.7.11.1" evidence="2"/>
<feature type="region of interest" description="Disordered" evidence="11">
    <location>
        <begin position="962"/>
        <end position="991"/>
    </location>
</feature>
<dbReference type="FunFam" id="3.30.200.20:FF:000108">
    <property type="entry name" value="Serine/threonine-protein kinase Nek2"/>
    <property type="match status" value="1"/>
</dbReference>
<feature type="compositionally biased region" description="Polar residues" evidence="11">
    <location>
        <begin position="321"/>
        <end position="335"/>
    </location>
</feature>
<dbReference type="InterPro" id="IPR000719">
    <property type="entry name" value="Prot_kinase_dom"/>
</dbReference>
<comment type="catalytic activity">
    <reaction evidence="9">
        <text>L-seryl-[protein] + ATP = O-phospho-L-seryl-[protein] + ADP + H(+)</text>
        <dbReference type="Rhea" id="RHEA:17989"/>
        <dbReference type="Rhea" id="RHEA-COMP:9863"/>
        <dbReference type="Rhea" id="RHEA-COMP:11604"/>
        <dbReference type="ChEBI" id="CHEBI:15378"/>
        <dbReference type="ChEBI" id="CHEBI:29999"/>
        <dbReference type="ChEBI" id="CHEBI:30616"/>
        <dbReference type="ChEBI" id="CHEBI:83421"/>
        <dbReference type="ChEBI" id="CHEBI:456216"/>
        <dbReference type="EC" id="2.7.11.1"/>
    </reaction>
</comment>
<keyword evidence="5 10" id="KW-0547">Nucleotide-binding</keyword>
<keyword evidence="7 10" id="KW-0067">ATP-binding</keyword>
<feature type="compositionally biased region" description="Polar residues" evidence="11">
    <location>
        <begin position="1320"/>
        <end position="1334"/>
    </location>
</feature>
<evidence type="ECO:0000256" key="3">
    <source>
        <dbReference type="ARBA" id="ARBA00022527"/>
    </source>
</evidence>
<evidence type="ECO:0000256" key="5">
    <source>
        <dbReference type="ARBA" id="ARBA00022741"/>
    </source>
</evidence>
<dbReference type="PANTHER" id="PTHR43671">
    <property type="entry name" value="SERINE/THREONINE-PROTEIN KINASE NEK"/>
    <property type="match status" value="1"/>
</dbReference>
<gene>
    <name evidence="13" type="ORF">F3Y22_tig00110882pilonHSYRG00086</name>
</gene>
<dbReference type="FunFam" id="1.10.510.10:FF:000504">
    <property type="entry name" value="Serine/threonine-protein kinase Nek5"/>
    <property type="match status" value="1"/>
</dbReference>
<dbReference type="GO" id="GO:0055028">
    <property type="term" value="C:cortical microtubule"/>
    <property type="evidence" value="ECO:0007669"/>
    <property type="project" value="TreeGrafter"/>
</dbReference>
<dbReference type="SUPFAM" id="SSF56112">
    <property type="entry name" value="Protein kinase-like (PK-like)"/>
    <property type="match status" value="1"/>
</dbReference>
<dbReference type="InterPro" id="IPR011009">
    <property type="entry name" value="Kinase-like_dom_sf"/>
</dbReference>
<dbReference type="CDD" id="cd08215">
    <property type="entry name" value="STKc_Nek"/>
    <property type="match status" value="1"/>
</dbReference>
<dbReference type="Pfam" id="PF00069">
    <property type="entry name" value="Pkinase"/>
    <property type="match status" value="1"/>
</dbReference>
<evidence type="ECO:0000256" key="1">
    <source>
        <dbReference type="ARBA" id="ARBA00010886"/>
    </source>
</evidence>
<evidence type="ECO:0000256" key="9">
    <source>
        <dbReference type="ARBA" id="ARBA00048679"/>
    </source>
</evidence>
<evidence type="ECO:0000259" key="12">
    <source>
        <dbReference type="PROSITE" id="PS50011"/>
    </source>
</evidence>
<dbReference type="Gene3D" id="3.30.200.20">
    <property type="entry name" value="Phosphorylase Kinase, domain 1"/>
    <property type="match status" value="1"/>
</dbReference>
<feature type="region of interest" description="Disordered" evidence="11">
    <location>
        <begin position="819"/>
        <end position="860"/>
    </location>
</feature>
<feature type="region of interest" description="Disordered" evidence="11">
    <location>
        <begin position="287"/>
        <end position="377"/>
    </location>
</feature>
<keyword evidence="14" id="KW-1185">Reference proteome</keyword>
<evidence type="ECO:0000256" key="4">
    <source>
        <dbReference type="ARBA" id="ARBA00022679"/>
    </source>
</evidence>
<accession>A0A6A2ZJJ3</accession>
<feature type="region of interest" description="Disordered" evidence="11">
    <location>
        <begin position="884"/>
        <end position="905"/>
    </location>
</feature>
<feature type="region of interest" description="Disordered" evidence="11">
    <location>
        <begin position="463"/>
        <end position="505"/>
    </location>
</feature>
<keyword evidence="6 13" id="KW-0418">Kinase</keyword>
<feature type="compositionally biased region" description="Polar residues" evidence="11">
    <location>
        <begin position="493"/>
        <end position="505"/>
    </location>
</feature>
<feature type="compositionally biased region" description="Polar residues" evidence="11">
    <location>
        <begin position="363"/>
        <end position="373"/>
    </location>
</feature>
<dbReference type="PANTHER" id="PTHR43671:SF98">
    <property type="entry name" value="SERINE_THREONINE-PROTEIN KINASE NEK11"/>
    <property type="match status" value="1"/>
</dbReference>
<comment type="similarity">
    <text evidence="1">Belongs to the protein kinase superfamily. NEK Ser/Thr protein kinase family. NIMA subfamily.</text>
</comment>
<dbReference type="EMBL" id="VEPZ02001145">
    <property type="protein sequence ID" value="KAE8691736.1"/>
    <property type="molecule type" value="Genomic_DNA"/>
</dbReference>
<feature type="region of interest" description="Disordered" evidence="11">
    <location>
        <begin position="695"/>
        <end position="749"/>
    </location>
</feature>
<dbReference type="PROSITE" id="PS00108">
    <property type="entry name" value="PROTEIN_KINASE_ST"/>
    <property type="match status" value="1"/>
</dbReference>
<keyword evidence="4" id="KW-0808">Transferase</keyword>
<feature type="domain" description="Protein kinase" evidence="12">
    <location>
        <begin position="8"/>
        <end position="262"/>
    </location>
</feature>